<dbReference type="GO" id="GO:0003677">
    <property type="term" value="F:DNA binding"/>
    <property type="evidence" value="ECO:0007669"/>
    <property type="project" value="UniProtKB-KW"/>
</dbReference>
<dbReference type="Pfam" id="PF01614">
    <property type="entry name" value="IclR_C"/>
    <property type="match status" value="1"/>
</dbReference>
<feature type="domain" description="IclR-ED" evidence="5">
    <location>
        <begin position="66"/>
        <end position="247"/>
    </location>
</feature>
<feature type="domain" description="HTH iclR-type" evidence="4">
    <location>
        <begin position="2"/>
        <end position="65"/>
    </location>
</feature>
<dbReference type="Gene3D" id="1.10.10.10">
    <property type="entry name" value="Winged helix-like DNA-binding domain superfamily/Winged helix DNA-binding domain"/>
    <property type="match status" value="1"/>
</dbReference>
<dbReference type="EMBL" id="DVLF01000113">
    <property type="protein sequence ID" value="HIT50123.1"/>
    <property type="molecule type" value="Genomic_DNA"/>
</dbReference>
<dbReference type="GO" id="GO:0003700">
    <property type="term" value="F:DNA-binding transcription factor activity"/>
    <property type="evidence" value="ECO:0007669"/>
    <property type="project" value="TreeGrafter"/>
</dbReference>
<evidence type="ECO:0000256" key="1">
    <source>
        <dbReference type="ARBA" id="ARBA00023015"/>
    </source>
</evidence>
<dbReference type="PROSITE" id="PS51077">
    <property type="entry name" value="HTH_ICLR"/>
    <property type="match status" value="1"/>
</dbReference>
<sequence>MNRTIGRAYEALALLGSHPSGLTLKEITQSLQIPKSSAFDIVQTLLGLKLAAISKANDKKYVLGSEIFSLGMLYVSNLNVTDVYEQYLIPLADELHRNAFVAVLDELEIVYIYKYVGVGAKLATCNLGTRSDLYSTALGKVLLSYLPEDVRDRTIDRIEFKRHTEYTIMSKEALKKECIKVRNRGYATDNREREPHMLCFSCPIFDYTGNVVAAVSVSDIYYEGMDRAVIVDKLKACALNISKALGYSKDQF</sequence>
<dbReference type="GO" id="GO:0045892">
    <property type="term" value="P:negative regulation of DNA-templated transcription"/>
    <property type="evidence" value="ECO:0007669"/>
    <property type="project" value="TreeGrafter"/>
</dbReference>
<keyword evidence="1" id="KW-0805">Transcription regulation</keyword>
<organism evidence="6 7">
    <name type="scientific">Candidatus Pelethenecus faecipullorum</name>
    <dbReference type="NCBI Taxonomy" id="2840900"/>
    <lineage>
        <taxon>Bacteria</taxon>
        <taxon>Bacillati</taxon>
        <taxon>Mycoplasmatota</taxon>
        <taxon>Mollicutes</taxon>
        <taxon>Candidatus Pelethenecus</taxon>
    </lineage>
</organism>
<reference evidence="6" key="2">
    <citation type="journal article" date="2021" name="PeerJ">
        <title>Extensive microbial diversity within the chicken gut microbiome revealed by metagenomics and culture.</title>
        <authorList>
            <person name="Gilroy R."/>
            <person name="Ravi A."/>
            <person name="Getino M."/>
            <person name="Pursley I."/>
            <person name="Horton D.L."/>
            <person name="Alikhan N.F."/>
            <person name="Baker D."/>
            <person name="Gharbi K."/>
            <person name="Hall N."/>
            <person name="Watson M."/>
            <person name="Adriaenssens E.M."/>
            <person name="Foster-Nyarko E."/>
            <person name="Jarju S."/>
            <person name="Secka A."/>
            <person name="Antonio M."/>
            <person name="Oren A."/>
            <person name="Chaudhuri R.R."/>
            <person name="La Ragione R."/>
            <person name="Hildebrand F."/>
            <person name="Pallen M.J."/>
        </authorList>
    </citation>
    <scope>NUCLEOTIDE SEQUENCE</scope>
    <source>
        <strain evidence="6">ChiW17-6978</strain>
    </source>
</reference>
<dbReference type="PANTHER" id="PTHR30136:SF7">
    <property type="entry name" value="HTH-TYPE TRANSCRIPTIONAL REGULATOR KDGR-RELATED"/>
    <property type="match status" value="1"/>
</dbReference>
<protein>
    <submittedName>
        <fullName evidence="6">IclR family transcriptional regulator</fullName>
    </submittedName>
</protein>
<dbReference type="InterPro" id="IPR014757">
    <property type="entry name" value="Tscrpt_reg_IclR_C"/>
</dbReference>
<dbReference type="PANTHER" id="PTHR30136">
    <property type="entry name" value="HELIX-TURN-HELIX TRANSCRIPTIONAL REGULATOR, ICLR FAMILY"/>
    <property type="match status" value="1"/>
</dbReference>
<dbReference type="PROSITE" id="PS51078">
    <property type="entry name" value="ICLR_ED"/>
    <property type="match status" value="1"/>
</dbReference>
<comment type="caution">
    <text evidence="6">The sequence shown here is derived from an EMBL/GenBank/DDBJ whole genome shotgun (WGS) entry which is preliminary data.</text>
</comment>
<evidence type="ECO:0000256" key="2">
    <source>
        <dbReference type="ARBA" id="ARBA00023125"/>
    </source>
</evidence>
<evidence type="ECO:0000259" key="5">
    <source>
        <dbReference type="PROSITE" id="PS51078"/>
    </source>
</evidence>
<dbReference type="Pfam" id="PF09339">
    <property type="entry name" value="HTH_IclR"/>
    <property type="match status" value="1"/>
</dbReference>
<dbReference type="InterPro" id="IPR005471">
    <property type="entry name" value="Tscrpt_reg_IclR_N"/>
</dbReference>
<keyword evidence="2" id="KW-0238">DNA-binding</keyword>
<dbReference type="Gene3D" id="3.30.450.40">
    <property type="match status" value="1"/>
</dbReference>
<dbReference type="AlphaFoldDB" id="A0A9D1GRI9"/>
<dbReference type="SUPFAM" id="SSF46785">
    <property type="entry name" value="Winged helix' DNA-binding domain"/>
    <property type="match status" value="1"/>
</dbReference>
<evidence type="ECO:0000259" key="4">
    <source>
        <dbReference type="PROSITE" id="PS51077"/>
    </source>
</evidence>
<reference evidence="6" key="1">
    <citation type="submission" date="2020-10" db="EMBL/GenBank/DDBJ databases">
        <authorList>
            <person name="Gilroy R."/>
        </authorList>
    </citation>
    <scope>NUCLEOTIDE SEQUENCE</scope>
    <source>
        <strain evidence="6">ChiW17-6978</strain>
    </source>
</reference>
<dbReference type="InterPro" id="IPR036390">
    <property type="entry name" value="WH_DNA-bd_sf"/>
</dbReference>
<evidence type="ECO:0000313" key="6">
    <source>
        <dbReference type="EMBL" id="HIT50123.1"/>
    </source>
</evidence>
<dbReference type="Proteomes" id="UP000886758">
    <property type="component" value="Unassembled WGS sequence"/>
</dbReference>
<dbReference type="SMART" id="SM00346">
    <property type="entry name" value="HTH_ICLR"/>
    <property type="match status" value="1"/>
</dbReference>
<accession>A0A9D1GRI9</accession>
<dbReference type="InterPro" id="IPR029016">
    <property type="entry name" value="GAF-like_dom_sf"/>
</dbReference>
<dbReference type="SUPFAM" id="SSF55781">
    <property type="entry name" value="GAF domain-like"/>
    <property type="match status" value="1"/>
</dbReference>
<dbReference type="InterPro" id="IPR050707">
    <property type="entry name" value="HTH_MetabolicPath_Reg"/>
</dbReference>
<evidence type="ECO:0000313" key="7">
    <source>
        <dbReference type="Proteomes" id="UP000886758"/>
    </source>
</evidence>
<keyword evidence="3" id="KW-0804">Transcription</keyword>
<evidence type="ECO:0000256" key="3">
    <source>
        <dbReference type="ARBA" id="ARBA00023163"/>
    </source>
</evidence>
<gene>
    <name evidence="6" type="ORF">IAD46_03755</name>
</gene>
<name>A0A9D1GRI9_9MOLU</name>
<proteinExistence type="predicted"/>
<dbReference type="InterPro" id="IPR036388">
    <property type="entry name" value="WH-like_DNA-bd_sf"/>
</dbReference>